<dbReference type="Proteomes" id="UP000215145">
    <property type="component" value="Unassembled WGS sequence"/>
</dbReference>
<evidence type="ECO:0000259" key="2">
    <source>
        <dbReference type="Pfam" id="PF02525"/>
    </source>
</evidence>
<dbReference type="InterPro" id="IPR046980">
    <property type="entry name" value="KefG/KefF"/>
</dbReference>
<dbReference type="EMBL" id="NMUQ01000001">
    <property type="protein sequence ID" value="OXM17062.1"/>
    <property type="molecule type" value="Genomic_DNA"/>
</dbReference>
<keyword evidence="1" id="KW-0560">Oxidoreductase</keyword>
<dbReference type="PANTHER" id="PTHR47307:SF1">
    <property type="entry name" value="GLUTATHIONE-REGULATED POTASSIUM-EFFLUX SYSTEM ANCILLARY PROTEIN KEFG"/>
    <property type="match status" value="1"/>
</dbReference>
<evidence type="ECO:0000313" key="4">
    <source>
        <dbReference type="Proteomes" id="UP000215145"/>
    </source>
</evidence>
<protein>
    <recommendedName>
        <fullName evidence="2">Flavodoxin-like fold domain-containing protein</fullName>
    </recommendedName>
</protein>
<proteinExistence type="predicted"/>
<name>A0A229P472_9BACL</name>
<comment type="caution">
    <text evidence="3">The sequence shown here is derived from an EMBL/GenBank/DDBJ whole genome shotgun (WGS) entry which is preliminary data.</text>
</comment>
<evidence type="ECO:0000313" key="3">
    <source>
        <dbReference type="EMBL" id="OXM17062.1"/>
    </source>
</evidence>
<sequence>MKKTLVIVTHPNMDTSIINKYWVKELRKYPDKYTVHELYKAYPDEKIDVEKEQKLVDEHENLVLQFPMYWASSPPLLKKWFDEVFTHGWAHGSKGKAFENKKTALAISLGAQEVDFSKDGMVGHELDEVLLPFKVNFEFVLADYRPPFTFFAAEYNMVENSELLGKLERNAQGYVEFLDKL</sequence>
<dbReference type="PANTHER" id="PTHR47307">
    <property type="entry name" value="GLUTATHIONE-REGULATED POTASSIUM-EFFLUX SYSTEM ANCILLARY PROTEIN KEFG"/>
    <property type="match status" value="1"/>
</dbReference>
<dbReference type="InterPro" id="IPR003680">
    <property type="entry name" value="Flavodoxin_fold"/>
</dbReference>
<accession>A0A229P472</accession>
<dbReference type="RefSeq" id="WP_089524139.1">
    <property type="nucleotide sequence ID" value="NZ_NMUQ01000001.1"/>
</dbReference>
<gene>
    <name evidence="3" type="ORF">CGZ75_10665</name>
</gene>
<dbReference type="GO" id="GO:0003955">
    <property type="term" value="F:NAD(P)H dehydrogenase (quinone) activity"/>
    <property type="evidence" value="ECO:0007669"/>
    <property type="project" value="TreeGrafter"/>
</dbReference>
<organism evidence="3 4">
    <name type="scientific">Paenibacillus herberti</name>
    <dbReference type="NCBI Taxonomy" id="1619309"/>
    <lineage>
        <taxon>Bacteria</taxon>
        <taxon>Bacillati</taxon>
        <taxon>Bacillota</taxon>
        <taxon>Bacilli</taxon>
        <taxon>Bacillales</taxon>
        <taxon>Paenibacillaceae</taxon>
        <taxon>Paenibacillus</taxon>
    </lineage>
</organism>
<dbReference type="Gene3D" id="3.40.50.360">
    <property type="match status" value="1"/>
</dbReference>
<reference evidence="3 4" key="1">
    <citation type="submission" date="2017-07" db="EMBL/GenBank/DDBJ databases">
        <title>Paenibacillus herberti R33 genome sequencing and assembly.</title>
        <authorList>
            <person name="Su W."/>
        </authorList>
    </citation>
    <scope>NUCLEOTIDE SEQUENCE [LARGE SCALE GENOMIC DNA]</scope>
    <source>
        <strain evidence="3 4">R33</strain>
    </source>
</reference>
<evidence type="ECO:0000256" key="1">
    <source>
        <dbReference type="ARBA" id="ARBA00023002"/>
    </source>
</evidence>
<dbReference type="InterPro" id="IPR029039">
    <property type="entry name" value="Flavoprotein-like_sf"/>
</dbReference>
<dbReference type="SUPFAM" id="SSF52218">
    <property type="entry name" value="Flavoproteins"/>
    <property type="match status" value="1"/>
</dbReference>
<dbReference type="OrthoDB" id="9798454at2"/>
<feature type="domain" description="Flavodoxin-like fold" evidence="2">
    <location>
        <begin position="2"/>
        <end position="158"/>
    </location>
</feature>
<dbReference type="GO" id="GO:0010181">
    <property type="term" value="F:FMN binding"/>
    <property type="evidence" value="ECO:0007669"/>
    <property type="project" value="TreeGrafter"/>
</dbReference>
<dbReference type="GO" id="GO:0009055">
    <property type="term" value="F:electron transfer activity"/>
    <property type="evidence" value="ECO:0007669"/>
    <property type="project" value="TreeGrafter"/>
</dbReference>
<dbReference type="AlphaFoldDB" id="A0A229P472"/>
<keyword evidence="4" id="KW-1185">Reference proteome</keyword>
<dbReference type="Pfam" id="PF02525">
    <property type="entry name" value="Flavodoxin_2"/>
    <property type="match status" value="1"/>
</dbReference>